<protein>
    <submittedName>
        <fullName evidence="2">Uncharacterized protein</fullName>
    </submittedName>
</protein>
<evidence type="ECO:0000256" key="1">
    <source>
        <dbReference type="SAM" id="MobiDB-lite"/>
    </source>
</evidence>
<organism evidence="2 3">
    <name type="scientific">Aspergillus ellipticus CBS 707.79</name>
    <dbReference type="NCBI Taxonomy" id="1448320"/>
    <lineage>
        <taxon>Eukaryota</taxon>
        <taxon>Fungi</taxon>
        <taxon>Dikarya</taxon>
        <taxon>Ascomycota</taxon>
        <taxon>Pezizomycotina</taxon>
        <taxon>Eurotiomycetes</taxon>
        <taxon>Eurotiomycetidae</taxon>
        <taxon>Eurotiales</taxon>
        <taxon>Aspergillaceae</taxon>
        <taxon>Aspergillus</taxon>
        <taxon>Aspergillus subgen. Circumdati</taxon>
    </lineage>
</organism>
<sequence>MSHPDPSNWTLFFKKHKTTVLLMLPGSETIANTKEALFKALQSRDLKYINGDPVPENASEIEFGVPLDRNDLEKGWTRLETPEFDDEDAPKRGAGKKRAGALTLELAEIRNGQPIAFRFRKSKEEDTAETVDLELDDSGWDVIIPSLDDEEEE</sequence>
<reference evidence="2 3" key="1">
    <citation type="submission" date="2018-02" db="EMBL/GenBank/DDBJ databases">
        <title>The genomes of Aspergillus section Nigri reveals drivers in fungal speciation.</title>
        <authorList>
            <consortium name="DOE Joint Genome Institute"/>
            <person name="Vesth T.C."/>
            <person name="Nybo J."/>
            <person name="Theobald S."/>
            <person name="Brandl J."/>
            <person name="Frisvad J.C."/>
            <person name="Nielsen K.F."/>
            <person name="Lyhne E.K."/>
            <person name="Kogle M.E."/>
            <person name="Kuo A."/>
            <person name="Riley R."/>
            <person name="Clum A."/>
            <person name="Nolan M."/>
            <person name="Lipzen A."/>
            <person name="Salamov A."/>
            <person name="Henrissat B."/>
            <person name="Wiebenga A."/>
            <person name="De vries R.P."/>
            <person name="Grigoriev I.V."/>
            <person name="Mortensen U.H."/>
            <person name="Andersen M.R."/>
            <person name="Baker S.E."/>
        </authorList>
    </citation>
    <scope>NUCLEOTIDE SEQUENCE [LARGE SCALE GENOMIC DNA]</scope>
    <source>
        <strain evidence="2 3">CBS 707.79</strain>
    </source>
</reference>
<evidence type="ECO:0000313" key="3">
    <source>
        <dbReference type="Proteomes" id="UP000247810"/>
    </source>
</evidence>
<dbReference type="EMBL" id="KZ825999">
    <property type="protein sequence ID" value="PYH90040.1"/>
    <property type="molecule type" value="Genomic_DNA"/>
</dbReference>
<accession>A0A319CYQ1</accession>
<evidence type="ECO:0000313" key="2">
    <source>
        <dbReference type="EMBL" id="PYH90040.1"/>
    </source>
</evidence>
<name>A0A319CYQ1_9EURO</name>
<dbReference type="OrthoDB" id="5376498at2759"/>
<feature type="region of interest" description="Disordered" evidence="1">
    <location>
        <begin position="78"/>
        <end position="97"/>
    </location>
</feature>
<dbReference type="VEuPathDB" id="FungiDB:BO71DRAFT_362232"/>
<dbReference type="Proteomes" id="UP000247810">
    <property type="component" value="Unassembled WGS sequence"/>
</dbReference>
<dbReference type="AlphaFoldDB" id="A0A319CYQ1"/>
<keyword evidence="3" id="KW-1185">Reference proteome</keyword>
<proteinExistence type="predicted"/>
<gene>
    <name evidence="2" type="ORF">BO71DRAFT_362232</name>
</gene>
<dbReference type="STRING" id="1448320.A0A319CYQ1"/>